<proteinExistence type="predicted"/>
<dbReference type="InterPro" id="IPR011992">
    <property type="entry name" value="EF-hand-dom_pair"/>
</dbReference>
<evidence type="ECO:0000313" key="4">
    <source>
        <dbReference type="EMBL" id="ORC88433.1"/>
    </source>
</evidence>
<dbReference type="GeneID" id="39986164"/>
<dbReference type="FunFam" id="1.10.238.10:FF:000560">
    <property type="entry name" value="Centrin, putative"/>
    <property type="match status" value="1"/>
</dbReference>
<evidence type="ECO:0000256" key="1">
    <source>
        <dbReference type="ARBA" id="ARBA00022737"/>
    </source>
</evidence>
<dbReference type="PANTHER" id="PTHR23048">
    <property type="entry name" value="MYOSIN LIGHT CHAIN 1, 3"/>
    <property type="match status" value="1"/>
</dbReference>
<accession>A0A1X0NVB5</accession>
<keyword evidence="1" id="KW-0677">Repeat</keyword>
<dbReference type="RefSeq" id="XP_028882499.1">
    <property type="nucleotide sequence ID" value="XM_029026384.1"/>
</dbReference>
<name>A0A1X0NVB5_9TRYP</name>
<evidence type="ECO:0000256" key="2">
    <source>
        <dbReference type="SAM" id="MobiDB-lite"/>
    </source>
</evidence>
<dbReference type="EMBL" id="NBCO01000017">
    <property type="protein sequence ID" value="ORC88433.1"/>
    <property type="molecule type" value="Genomic_DNA"/>
</dbReference>
<dbReference type="InterPro" id="IPR002048">
    <property type="entry name" value="EF_hand_dom"/>
</dbReference>
<feature type="domain" description="EF-hand" evidence="3">
    <location>
        <begin position="31"/>
        <end position="66"/>
    </location>
</feature>
<reference evidence="4 5" key="1">
    <citation type="submission" date="2017-03" db="EMBL/GenBank/DDBJ databases">
        <title>An alternative strategy for trypanosome survival in the mammalian bloodstream revealed through genome and transcriptome analysis of the ubiquitous bovine parasite Trypanosoma (Megatrypanum) theileri.</title>
        <authorList>
            <person name="Kelly S."/>
            <person name="Ivens A."/>
            <person name="Mott A."/>
            <person name="O'Neill E."/>
            <person name="Emms D."/>
            <person name="Macleod O."/>
            <person name="Voorheis P."/>
            <person name="Matthews J."/>
            <person name="Matthews K."/>
            <person name="Carrington M."/>
        </authorList>
    </citation>
    <scope>NUCLEOTIDE SEQUENCE [LARGE SCALE GENOMIC DNA]</scope>
    <source>
        <strain evidence="4">Edinburgh</strain>
    </source>
</reference>
<evidence type="ECO:0000313" key="5">
    <source>
        <dbReference type="Proteomes" id="UP000192257"/>
    </source>
</evidence>
<keyword evidence="5" id="KW-1185">Reference proteome</keyword>
<dbReference type="InterPro" id="IPR050230">
    <property type="entry name" value="CALM/Myosin/TropC-like"/>
</dbReference>
<feature type="domain" description="EF-hand" evidence="3">
    <location>
        <begin position="104"/>
        <end position="139"/>
    </location>
</feature>
<dbReference type="OrthoDB" id="343296at2759"/>
<dbReference type="PANTHER" id="PTHR23048:SF0">
    <property type="entry name" value="CALMODULIN LIKE 3"/>
    <property type="match status" value="1"/>
</dbReference>
<dbReference type="STRING" id="67003.A0A1X0NVB5"/>
<dbReference type="GO" id="GO:0005509">
    <property type="term" value="F:calcium ion binding"/>
    <property type="evidence" value="ECO:0007669"/>
    <property type="project" value="InterPro"/>
</dbReference>
<dbReference type="VEuPathDB" id="TriTrypDB:TM35_000173050"/>
<protein>
    <submittedName>
        <fullName evidence="4">Centrin</fullName>
    </submittedName>
</protein>
<comment type="caution">
    <text evidence="4">The sequence shown here is derived from an EMBL/GenBank/DDBJ whole genome shotgun (WGS) entry which is preliminary data.</text>
</comment>
<organism evidence="4 5">
    <name type="scientific">Trypanosoma theileri</name>
    <dbReference type="NCBI Taxonomy" id="67003"/>
    <lineage>
        <taxon>Eukaryota</taxon>
        <taxon>Discoba</taxon>
        <taxon>Euglenozoa</taxon>
        <taxon>Kinetoplastea</taxon>
        <taxon>Metakinetoplastina</taxon>
        <taxon>Trypanosomatida</taxon>
        <taxon>Trypanosomatidae</taxon>
        <taxon>Trypanosoma</taxon>
    </lineage>
</organism>
<feature type="region of interest" description="Disordered" evidence="2">
    <location>
        <begin position="1"/>
        <end position="24"/>
    </location>
</feature>
<dbReference type="PROSITE" id="PS50222">
    <property type="entry name" value="EF_HAND_2"/>
    <property type="match status" value="2"/>
</dbReference>
<sequence>MEGSKGKSNPKSSCGEKSEQRTPLTFTISEKHKMQLREAFDFFDSEGAGRIKALDVKVALCALGYDVSKEELAHLLKQVGGSINSAVDFNEFYSVLLAKMMQRENRSEAVRAFRLIDEDEKGYITIDDLRPIADSLDMDLTDDELAEMILFAHPSAAFGKNENEIKEPLTVSEEEFLKLMSRAHVY</sequence>
<gene>
    <name evidence="4" type="ORF">TM35_000173050</name>
</gene>
<dbReference type="AlphaFoldDB" id="A0A1X0NVB5"/>
<feature type="compositionally biased region" description="Polar residues" evidence="2">
    <location>
        <begin position="1"/>
        <end position="12"/>
    </location>
</feature>
<dbReference type="SUPFAM" id="SSF47473">
    <property type="entry name" value="EF-hand"/>
    <property type="match status" value="1"/>
</dbReference>
<dbReference type="CDD" id="cd00051">
    <property type="entry name" value="EFh"/>
    <property type="match status" value="1"/>
</dbReference>
<dbReference type="Proteomes" id="UP000192257">
    <property type="component" value="Unassembled WGS sequence"/>
</dbReference>
<evidence type="ECO:0000259" key="3">
    <source>
        <dbReference type="PROSITE" id="PS50222"/>
    </source>
</evidence>
<dbReference type="Gene3D" id="1.10.238.10">
    <property type="entry name" value="EF-hand"/>
    <property type="match status" value="2"/>
</dbReference>
<dbReference type="GO" id="GO:0016460">
    <property type="term" value="C:myosin II complex"/>
    <property type="evidence" value="ECO:0007669"/>
    <property type="project" value="TreeGrafter"/>
</dbReference>